<proteinExistence type="predicted"/>
<reference evidence="5 6" key="1">
    <citation type="submission" date="2023-09" db="EMBL/GenBank/DDBJ databases">
        <title>Xinfangfangia sedmenti sp. nov., isolated the sedment.</title>
        <authorList>
            <person name="Xu L."/>
        </authorList>
    </citation>
    <scope>NUCLEOTIDE SEQUENCE [LARGE SCALE GENOMIC DNA]</scope>
    <source>
        <strain evidence="5 6">LG-4</strain>
    </source>
</reference>
<keyword evidence="3" id="KW-0804">Transcription</keyword>
<dbReference type="EMBL" id="JAVKPH010000029">
    <property type="protein sequence ID" value="MDR5654587.1"/>
    <property type="molecule type" value="Genomic_DNA"/>
</dbReference>
<keyword evidence="2" id="KW-0238">DNA-binding</keyword>
<evidence type="ECO:0000313" key="5">
    <source>
        <dbReference type="EMBL" id="MDR5654587.1"/>
    </source>
</evidence>
<dbReference type="PROSITE" id="PS50995">
    <property type="entry name" value="HTH_MARR_2"/>
    <property type="match status" value="1"/>
</dbReference>
<keyword evidence="6" id="KW-1185">Reference proteome</keyword>
<feature type="domain" description="HTH marR-type" evidence="4">
    <location>
        <begin position="14"/>
        <end position="146"/>
    </location>
</feature>
<dbReference type="SMART" id="SM00347">
    <property type="entry name" value="HTH_MARR"/>
    <property type="match status" value="1"/>
</dbReference>
<dbReference type="PANTHER" id="PTHR42756">
    <property type="entry name" value="TRANSCRIPTIONAL REGULATOR, MARR"/>
    <property type="match status" value="1"/>
</dbReference>
<gene>
    <name evidence="5" type="ORF">RGD00_18410</name>
</gene>
<dbReference type="Pfam" id="PF01047">
    <property type="entry name" value="MarR"/>
    <property type="match status" value="1"/>
</dbReference>
<evidence type="ECO:0000256" key="2">
    <source>
        <dbReference type="ARBA" id="ARBA00023125"/>
    </source>
</evidence>
<evidence type="ECO:0000259" key="4">
    <source>
        <dbReference type="PROSITE" id="PS50995"/>
    </source>
</evidence>
<dbReference type="PANTHER" id="PTHR42756:SF1">
    <property type="entry name" value="TRANSCRIPTIONAL REPRESSOR OF EMRAB OPERON"/>
    <property type="match status" value="1"/>
</dbReference>
<dbReference type="Proteomes" id="UP001247754">
    <property type="component" value="Unassembled WGS sequence"/>
</dbReference>
<organism evidence="5 6">
    <name type="scientific">Ruixingdingia sedimenti</name>
    <dbReference type="NCBI Taxonomy" id="3073604"/>
    <lineage>
        <taxon>Bacteria</taxon>
        <taxon>Pseudomonadati</taxon>
        <taxon>Pseudomonadota</taxon>
        <taxon>Alphaproteobacteria</taxon>
        <taxon>Rhodobacterales</taxon>
        <taxon>Paracoccaceae</taxon>
        <taxon>Ruixingdingia</taxon>
    </lineage>
</organism>
<dbReference type="InterPro" id="IPR036388">
    <property type="entry name" value="WH-like_DNA-bd_sf"/>
</dbReference>
<keyword evidence="1" id="KW-0805">Transcription regulation</keyword>
<accession>A0ABU1FDZ2</accession>
<comment type="caution">
    <text evidence="5">The sequence shown here is derived from an EMBL/GenBank/DDBJ whole genome shotgun (WGS) entry which is preliminary data.</text>
</comment>
<dbReference type="SUPFAM" id="SSF46785">
    <property type="entry name" value="Winged helix' DNA-binding domain"/>
    <property type="match status" value="1"/>
</dbReference>
<evidence type="ECO:0000256" key="3">
    <source>
        <dbReference type="ARBA" id="ARBA00023163"/>
    </source>
</evidence>
<dbReference type="InterPro" id="IPR036390">
    <property type="entry name" value="WH_DNA-bd_sf"/>
</dbReference>
<protein>
    <submittedName>
        <fullName evidence="5">MarR family transcriptional regulator</fullName>
    </submittedName>
</protein>
<evidence type="ECO:0000256" key="1">
    <source>
        <dbReference type="ARBA" id="ARBA00023015"/>
    </source>
</evidence>
<name>A0ABU1FDZ2_9RHOB</name>
<evidence type="ECO:0000313" key="6">
    <source>
        <dbReference type="Proteomes" id="UP001247754"/>
    </source>
</evidence>
<dbReference type="InterPro" id="IPR000835">
    <property type="entry name" value="HTH_MarR-typ"/>
</dbReference>
<sequence length="172" mass="18702">MNDTMRRPPILPTAESFGHNLRHTNRLIQRDLGTRVVRMGLNIAQWYALRTLWETDGVTQIELAQRSGIAGPAMVTAVRGLLAMGLVTRHRPDNDKRKYVILLTEKGWALQNPALKAAMEANAIALQGIPPEDVATCLRVLRAAHANLTAVAQEAANPAADAADRLIGDAQG</sequence>
<dbReference type="Gene3D" id="1.10.10.10">
    <property type="entry name" value="Winged helix-like DNA-binding domain superfamily/Winged helix DNA-binding domain"/>
    <property type="match status" value="1"/>
</dbReference>
<dbReference type="RefSeq" id="WP_310458743.1">
    <property type="nucleotide sequence ID" value="NZ_JAVKPH010000029.1"/>
</dbReference>